<reference evidence="2" key="3">
    <citation type="submission" date="2015-02" db="UniProtKB">
        <authorList>
            <consortium name="EnsemblProtists"/>
        </authorList>
    </citation>
    <scope>IDENTIFICATION</scope>
    <source>
        <strain evidence="2">DAOM BR144</strain>
    </source>
</reference>
<reference evidence="3" key="2">
    <citation type="submission" date="2010-04" db="EMBL/GenBank/DDBJ databases">
        <authorList>
            <person name="Buell R."/>
            <person name="Hamilton J."/>
            <person name="Hostetler J."/>
        </authorList>
    </citation>
    <scope>NUCLEOTIDE SEQUENCE [LARGE SCALE GENOMIC DNA]</scope>
    <source>
        <strain evidence="3">DAOM:BR144</strain>
    </source>
</reference>
<dbReference type="EnsemblProtists" id="PYU1_T011865">
    <property type="protein sequence ID" value="PYU1_T011865"/>
    <property type="gene ID" value="PYU1_G011839"/>
</dbReference>
<dbReference type="InParanoid" id="K3X3R6"/>
<organism evidence="2 3">
    <name type="scientific">Globisporangium ultimum (strain ATCC 200006 / CBS 805.95 / DAOM BR144)</name>
    <name type="common">Pythium ultimum</name>
    <dbReference type="NCBI Taxonomy" id="431595"/>
    <lineage>
        <taxon>Eukaryota</taxon>
        <taxon>Sar</taxon>
        <taxon>Stramenopiles</taxon>
        <taxon>Oomycota</taxon>
        <taxon>Peronosporomycetes</taxon>
        <taxon>Pythiales</taxon>
        <taxon>Pythiaceae</taxon>
        <taxon>Globisporangium</taxon>
    </lineage>
</organism>
<name>K3X3R6_GLOUD</name>
<reference evidence="3" key="1">
    <citation type="journal article" date="2010" name="Genome Biol.">
        <title>Genome sequence of the necrotrophic plant pathogen Pythium ultimum reveals original pathogenicity mechanisms and effector repertoire.</title>
        <authorList>
            <person name="Levesque C.A."/>
            <person name="Brouwer H."/>
            <person name="Cano L."/>
            <person name="Hamilton J.P."/>
            <person name="Holt C."/>
            <person name="Huitema E."/>
            <person name="Raffaele S."/>
            <person name="Robideau G.P."/>
            <person name="Thines M."/>
            <person name="Win J."/>
            <person name="Zerillo M.M."/>
            <person name="Beakes G.W."/>
            <person name="Boore J.L."/>
            <person name="Busam D."/>
            <person name="Dumas B."/>
            <person name="Ferriera S."/>
            <person name="Fuerstenberg S.I."/>
            <person name="Gachon C.M."/>
            <person name="Gaulin E."/>
            <person name="Govers F."/>
            <person name="Grenville-Briggs L."/>
            <person name="Horner N."/>
            <person name="Hostetler J."/>
            <person name="Jiang R.H."/>
            <person name="Johnson J."/>
            <person name="Krajaejun T."/>
            <person name="Lin H."/>
            <person name="Meijer H.J."/>
            <person name="Moore B."/>
            <person name="Morris P."/>
            <person name="Phuntmart V."/>
            <person name="Puiu D."/>
            <person name="Shetty J."/>
            <person name="Stajich J.E."/>
            <person name="Tripathy S."/>
            <person name="Wawra S."/>
            <person name="van West P."/>
            <person name="Whitty B.R."/>
            <person name="Coutinho P.M."/>
            <person name="Henrissat B."/>
            <person name="Martin F."/>
            <person name="Thomas P.D."/>
            <person name="Tyler B.M."/>
            <person name="De Vries R.P."/>
            <person name="Kamoun S."/>
            <person name="Yandell M."/>
            <person name="Tisserat N."/>
            <person name="Buell C.R."/>
        </authorList>
    </citation>
    <scope>NUCLEOTIDE SEQUENCE</scope>
    <source>
        <strain evidence="3">DAOM:BR144</strain>
    </source>
</reference>
<accession>K3X3R6</accession>
<dbReference type="VEuPathDB" id="FungiDB:PYU1_G011839"/>
<dbReference type="HOGENOM" id="CLU_1368659_0_0_1"/>
<keyword evidence="3" id="KW-1185">Reference proteome</keyword>
<evidence type="ECO:0000313" key="3">
    <source>
        <dbReference type="Proteomes" id="UP000019132"/>
    </source>
</evidence>
<evidence type="ECO:0000256" key="1">
    <source>
        <dbReference type="SAM" id="MobiDB-lite"/>
    </source>
</evidence>
<protein>
    <submittedName>
        <fullName evidence="2">Uncharacterized protein</fullName>
    </submittedName>
</protein>
<sequence>MLTELFQAPQQSAPASPCPSNATDSEDISGDNSDASSTTCPSELRCSYRSKPCNSMRATKVNGDLHKLCAFHRQRANVNQQRVHLKKRIAKKQSKVQQRFSPYVKVGQQLPLSRKKSMEWMKPESIESFTVDAQPITVVPGDDLSVEDLRILEFILAGSPEESTPVFSDYIVQMPPLDLYHQVARV</sequence>
<feature type="region of interest" description="Disordered" evidence="1">
    <location>
        <begin position="1"/>
        <end position="42"/>
    </location>
</feature>
<evidence type="ECO:0000313" key="2">
    <source>
        <dbReference type="EnsemblProtists" id="PYU1_T011865"/>
    </source>
</evidence>
<dbReference type="EMBL" id="GL376637">
    <property type="status" value="NOT_ANNOTATED_CDS"/>
    <property type="molecule type" value="Genomic_DNA"/>
</dbReference>
<feature type="compositionally biased region" description="Polar residues" evidence="1">
    <location>
        <begin position="30"/>
        <end position="41"/>
    </location>
</feature>
<feature type="compositionally biased region" description="Low complexity" evidence="1">
    <location>
        <begin position="7"/>
        <end position="20"/>
    </location>
</feature>
<dbReference type="Proteomes" id="UP000019132">
    <property type="component" value="Unassembled WGS sequence"/>
</dbReference>
<proteinExistence type="predicted"/>
<dbReference type="AlphaFoldDB" id="K3X3R6"/>